<evidence type="ECO:0000256" key="2">
    <source>
        <dbReference type="SAM" id="Phobius"/>
    </source>
</evidence>
<keyword evidence="2" id="KW-0812">Transmembrane</keyword>
<gene>
    <name evidence="3" type="ORF">BU23DRAFT_572054</name>
</gene>
<evidence type="ECO:0000256" key="1">
    <source>
        <dbReference type="SAM" id="MobiDB-lite"/>
    </source>
</evidence>
<proteinExistence type="predicted"/>
<sequence>MQMQFVFTLSFLGIRQLDVLVVILIHPFLELDILRKRLRTPRSCPAVERGPANSRRQAPEAQRSTNPTYGLLGRESRDTFPTARAQVSVGFKAYSIQRQAKFAIPSALKDAGFTIEFLKERVTSTRGNPPKCGYHSANVLAVLIGWRINGSHPGFTYSNWHRELNTKMLVDWTAEVSSEVNRLTMSASGVDAEALDAYIKTHWAPGVEDALFDLADWRICPVSCKYDVAT</sequence>
<evidence type="ECO:0000313" key="3">
    <source>
        <dbReference type="EMBL" id="KAF1968823.1"/>
    </source>
</evidence>
<keyword evidence="2" id="KW-1133">Transmembrane helix</keyword>
<dbReference type="EMBL" id="ML976716">
    <property type="protein sequence ID" value="KAF1968823.1"/>
    <property type="molecule type" value="Genomic_DNA"/>
</dbReference>
<dbReference type="AlphaFoldDB" id="A0A6A5UUE8"/>
<keyword evidence="2" id="KW-0472">Membrane</keyword>
<name>A0A6A5UUE8_9PLEO</name>
<evidence type="ECO:0000313" key="4">
    <source>
        <dbReference type="Proteomes" id="UP000800036"/>
    </source>
</evidence>
<reference evidence="3" key="1">
    <citation type="journal article" date="2020" name="Stud. Mycol.">
        <title>101 Dothideomycetes genomes: a test case for predicting lifestyles and emergence of pathogens.</title>
        <authorList>
            <person name="Haridas S."/>
            <person name="Albert R."/>
            <person name="Binder M."/>
            <person name="Bloem J."/>
            <person name="Labutti K."/>
            <person name="Salamov A."/>
            <person name="Andreopoulos B."/>
            <person name="Baker S."/>
            <person name="Barry K."/>
            <person name="Bills G."/>
            <person name="Bluhm B."/>
            <person name="Cannon C."/>
            <person name="Castanera R."/>
            <person name="Culley D."/>
            <person name="Daum C."/>
            <person name="Ezra D."/>
            <person name="Gonzalez J."/>
            <person name="Henrissat B."/>
            <person name="Kuo A."/>
            <person name="Liang C."/>
            <person name="Lipzen A."/>
            <person name="Lutzoni F."/>
            <person name="Magnuson J."/>
            <person name="Mondo S."/>
            <person name="Nolan M."/>
            <person name="Ohm R."/>
            <person name="Pangilinan J."/>
            <person name="Park H.-J."/>
            <person name="Ramirez L."/>
            <person name="Alfaro M."/>
            <person name="Sun H."/>
            <person name="Tritt A."/>
            <person name="Yoshinaga Y."/>
            <person name="Zwiers L.-H."/>
            <person name="Turgeon B."/>
            <person name="Goodwin S."/>
            <person name="Spatafora J."/>
            <person name="Crous P."/>
            <person name="Grigoriev I."/>
        </authorList>
    </citation>
    <scope>NUCLEOTIDE SEQUENCE</scope>
    <source>
        <strain evidence="3">CBS 107.79</strain>
    </source>
</reference>
<protein>
    <submittedName>
        <fullName evidence="3">Uncharacterized protein</fullName>
    </submittedName>
</protein>
<keyword evidence="4" id="KW-1185">Reference proteome</keyword>
<organism evidence="3 4">
    <name type="scientific">Bimuria novae-zelandiae CBS 107.79</name>
    <dbReference type="NCBI Taxonomy" id="1447943"/>
    <lineage>
        <taxon>Eukaryota</taxon>
        <taxon>Fungi</taxon>
        <taxon>Dikarya</taxon>
        <taxon>Ascomycota</taxon>
        <taxon>Pezizomycotina</taxon>
        <taxon>Dothideomycetes</taxon>
        <taxon>Pleosporomycetidae</taxon>
        <taxon>Pleosporales</taxon>
        <taxon>Massarineae</taxon>
        <taxon>Didymosphaeriaceae</taxon>
        <taxon>Bimuria</taxon>
    </lineage>
</organism>
<dbReference type="Proteomes" id="UP000800036">
    <property type="component" value="Unassembled WGS sequence"/>
</dbReference>
<accession>A0A6A5UUE8</accession>
<feature type="region of interest" description="Disordered" evidence="1">
    <location>
        <begin position="44"/>
        <end position="75"/>
    </location>
</feature>
<feature type="transmembrane region" description="Helical" evidence="2">
    <location>
        <begin position="6"/>
        <end position="29"/>
    </location>
</feature>